<comment type="caution">
    <text evidence="1">The sequence shown here is derived from an EMBL/GenBank/DDBJ whole genome shotgun (WGS) entry which is preliminary data.</text>
</comment>
<dbReference type="Proteomes" id="UP001196413">
    <property type="component" value="Unassembled WGS sequence"/>
</dbReference>
<protein>
    <submittedName>
        <fullName evidence="1">Uncharacterized protein</fullName>
    </submittedName>
</protein>
<dbReference type="EMBL" id="JAHQIW010005588">
    <property type="protein sequence ID" value="KAJ1366597.1"/>
    <property type="molecule type" value="Genomic_DNA"/>
</dbReference>
<gene>
    <name evidence="1" type="ORF">KIN20_027289</name>
</gene>
<reference evidence="1" key="1">
    <citation type="submission" date="2021-06" db="EMBL/GenBank/DDBJ databases">
        <title>Parelaphostrongylus tenuis whole genome reference sequence.</title>
        <authorList>
            <person name="Garwood T.J."/>
            <person name="Larsen P.A."/>
            <person name="Fountain-Jones N.M."/>
            <person name="Garbe J.R."/>
            <person name="Macchietto M.G."/>
            <person name="Kania S.A."/>
            <person name="Gerhold R.W."/>
            <person name="Richards J.E."/>
            <person name="Wolf T.M."/>
        </authorList>
    </citation>
    <scope>NUCLEOTIDE SEQUENCE</scope>
    <source>
        <strain evidence="1">MNPRO001-30</strain>
        <tissue evidence="1">Meninges</tissue>
    </source>
</reference>
<organism evidence="1 2">
    <name type="scientific">Parelaphostrongylus tenuis</name>
    <name type="common">Meningeal worm</name>
    <dbReference type="NCBI Taxonomy" id="148309"/>
    <lineage>
        <taxon>Eukaryota</taxon>
        <taxon>Metazoa</taxon>
        <taxon>Ecdysozoa</taxon>
        <taxon>Nematoda</taxon>
        <taxon>Chromadorea</taxon>
        <taxon>Rhabditida</taxon>
        <taxon>Rhabditina</taxon>
        <taxon>Rhabditomorpha</taxon>
        <taxon>Strongyloidea</taxon>
        <taxon>Metastrongylidae</taxon>
        <taxon>Parelaphostrongylus</taxon>
    </lineage>
</organism>
<proteinExistence type="predicted"/>
<sequence length="129" mass="14411">MQFVTYSCGLEGEAYQIAKANCELPKPPEPTFTSLGSNNYTLIRGRYSPRTLEHISTMEWSYKLGSTQLVSYNHTYSLKPMHYKNSTMIPFLQAASGPTTKPGCAYAVCDGGEDPDHPRIEFTCKYGKP</sequence>
<evidence type="ECO:0000313" key="2">
    <source>
        <dbReference type="Proteomes" id="UP001196413"/>
    </source>
</evidence>
<evidence type="ECO:0000313" key="1">
    <source>
        <dbReference type="EMBL" id="KAJ1366597.1"/>
    </source>
</evidence>
<keyword evidence="2" id="KW-1185">Reference proteome</keyword>
<accession>A0AAD5QZD2</accession>
<name>A0AAD5QZD2_PARTN</name>
<dbReference type="InterPro" id="IPR035940">
    <property type="entry name" value="CAP_sf"/>
</dbReference>
<dbReference type="AlphaFoldDB" id="A0AAD5QZD2"/>
<dbReference type="Gene3D" id="3.40.33.10">
    <property type="entry name" value="CAP"/>
    <property type="match status" value="1"/>
</dbReference>
<dbReference type="SUPFAM" id="SSF55797">
    <property type="entry name" value="PR-1-like"/>
    <property type="match status" value="1"/>
</dbReference>